<dbReference type="HOGENOM" id="CLU_785886_0_0_1"/>
<dbReference type="Proteomes" id="UP000008744">
    <property type="component" value="Unassembled WGS sequence"/>
</dbReference>
<name>B4GGX5_DROPE</name>
<feature type="chain" id="PRO_5002806940" evidence="2">
    <location>
        <begin position="20"/>
        <end position="353"/>
    </location>
</feature>
<evidence type="ECO:0000313" key="4">
    <source>
        <dbReference type="Proteomes" id="UP000008744"/>
    </source>
</evidence>
<dbReference type="PhylomeDB" id="B4GGX5"/>
<dbReference type="EMBL" id="CH479183">
    <property type="protein sequence ID" value="EDW35745.1"/>
    <property type="molecule type" value="Genomic_DNA"/>
</dbReference>
<accession>B4GGX5</accession>
<sequence length="353" mass="39838">MLAASLCVILLFQVNSISGQIYQINKIHLNDNVQAINPYGSHVQIFDSTDHGRPYPWWLEMVKNLTIQSNTTTQDVQVISPWGNGSGIFQLNTIPTQSNVNTPLRTLLKNWFFRQPAQPNIQVLTLGGRALAEKQNLHELNPTHVMLPRRRATAGRRHQQRRILMRNLRSGEVMLMNTQTLRMPFYEDDWDVGGVGALPGIPIRRPQDETPLSSSTRAPLLSEEEPSSQNILIREQFLQGILQGLQQSAGGASGNSISPALLADFLSQASITSTSTTRSPSVEKYANEADSDENYDYIDFKNGSRIKFDLEVEQKPANKIIQQTTTRPVAVDRAQPQQYLYYRPYTSYYHRVG</sequence>
<proteinExistence type="predicted"/>
<keyword evidence="2" id="KW-0732">Signal</keyword>
<keyword evidence="4" id="KW-1185">Reference proteome</keyword>
<evidence type="ECO:0000256" key="2">
    <source>
        <dbReference type="SAM" id="SignalP"/>
    </source>
</evidence>
<reference evidence="3 4" key="1">
    <citation type="journal article" date="2007" name="Nature">
        <title>Evolution of genes and genomes on the Drosophila phylogeny.</title>
        <authorList>
            <consortium name="Drosophila 12 Genomes Consortium"/>
            <person name="Clark A.G."/>
            <person name="Eisen M.B."/>
            <person name="Smith D.R."/>
            <person name="Bergman C.M."/>
            <person name="Oliver B."/>
            <person name="Markow T.A."/>
            <person name="Kaufman T.C."/>
            <person name="Kellis M."/>
            <person name="Gelbart W."/>
            <person name="Iyer V.N."/>
            <person name="Pollard D.A."/>
            <person name="Sackton T.B."/>
            <person name="Larracuente A.M."/>
            <person name="Singh N.D."/>
            <person name="Abad J.P."/>
            <person name="Abt D.N."/>
            <person name="Adryan B."/>
            <person name="Aguade M."/>
            <person name="Akashi H."/>
            <person name="Anderson W.W."/>
            <person name="Aquadro C.F."/>
            <person name="Ardell D.H."/>
            <person name="Arguello R."/>
            <person name="Artieri C.G."/>
            <person name="Barbash D.A."/>
            <person name="Barker D."/>
            <person name="Barsanti P."/>
            <person name="Batterham P."/>
            <person name="Batzoglou S."/>
            <person name="Begun D."/>
            <person name="Bhutkar A."/>
            <person name="Blanco E."/>
            <person name="Bosak S.A."/>
            <person name="Bradley R.K."/>
            <person name="Brand A.D."/>
            <person name="Brent M.R."/>
            <person name="Brooks A.N."/>
            <person name="Brown R.H."/>
            <person name="Butlin R.K."/>
            <person name="Caggese C."/>
            <person name="Calvi B.R."/>
            <person name="Bernardo de Carvalho A."/>
            <person name="Caspi A."/>
            <person name="Castrezana S."/>
            <person name="Celniker S.E."/>
            <person name="Chang J.L."/>
            <person name="Chapple C."/>
            <person name="Chatterji S."/>
            <person name="Chinwalla A."/>
            <person name="Civetta A."/>
            <person name="Clifton S.W."/>
            <person name="Comeron J.M."/>
            <person name="Costello J.C."/>
            <person name="Coyne J.A."/>
            <person name="Daub J."/>
            <person name="David R.G."/>
            <person name="Delcher A.L."/>
            <person name="Delehaunty K."/>
            <person name="Do C.B."/>
            <person name="Ebling H."/>
            <person name="Edwards K."/>
            <person name="Eickbush T."/>
            <person name="Evans J.D."/>
            <person name="Filipski A."/>
            <person name="Findeiss S."/>
            <person name="Freyhult E."/>
            <person name="Fulton L."/>
            <person name="Fulton R."/>
            <person name="Garcia A.C."/>
            <person name="Gardiner A."/>
            <person name="Garfield D.A."/>
            <person name="Garvin B.E."/>
            <person name="Gibson G."/>
            <person name="Gilbert D."/>
            <person name="Gnerre S."/>
            <person name="Godfrey J."/>
            <person name="Good R."/>
            <person name="Gotea V."/>
            <person name="Gravely B."/>
            <person name="Greenberg A.J."/>
            <person name="Griffiths-Jones S."/>
            <person name="Gross S."/>
            <person name="Guigo R."/>
            <person name="Gustafson E.A."/>
            <person name="Haerty W."/>
            <person name="Hahn M.W."/>
            <person name="Halligan D.L."/>
            <person name="Halpern A.L."/>
            <person name="Halter G.M."/>
            <person name="Han M.V."/>
            <person name="Heger A."/>
            <person name="Hillier L."/>
            <person name="Hinrichs A.S."/>
            <person name="Holmes I."/>
            <person name="Hoskins R.A."/>
            <person name="Hubisz M.J."/>
            <person name="Hultmark D."/>
            <person name="Huntley M.A."/>
            <person name="Jaffe D.B."/>
            <person name="Jagadeeshan S."/>
            <person name="Jeck W.R."/>
            <person name="Johnson J."/>
            <person name="Jones C.D."/>
            <person name="Jordan W.C."/>
            <person name="Karpen G.H."/>
            <person name="Kataoka E."/>
            <person name="Keightley P.D."/>
            <person name="Kheradpour P."/>
            <person name="Kirkness E.F."/>
            <person name="Koerich L.B."/>
            <person name="Kristiansen K."/>
            <person name="Kudrna D."/>
            <person name="Kulathinal R.J."/>
            <person name="Kumar S."/>
            <person name="Kwok R."/>
            <person name="Lander E."/>
            <person name="Langley C.H."/>
            <person name="Lapoint R."/>
            <person name="Lazzaro B.P."/>
            <person name="Lee S.J."/>
            <person name="Levesque L."/>
            <person name="Li R."/>
            <person name="Lin C.F."/>
            <person name="Lin M.F."/>
            <person name="Lindblad-Toh K."/>
            <person name="Llopart A."/>
            <person name="Long M."/>
            <person name="Low L."/>
            <person name="Lozovsky E."/>
            <person name="Lu J."/>
            <person name="Luo M."/>
            <person name="Machado C.A."/>
            <person name="Makalowski W."/>
            <person name="Marzo M."/>
            <person name="Matsuda M."/>
            <person name="Matzkin L."/>
            <person name="McAllister B."/>
            <person name="McBride C.S."/>
            <person name="McKernan B."/>
            <person name="McKernan K."/>
            <person name="Mendez-Lago M."/>
            <person name="Minx P."/>
            <person name="Mollenhauer M.U."/>
            <person name="Montooth K."/>
            <person name="Mount S.M."/>
            <person name="Mu X."/>
            <person name="Myers E."/>
            <person name="Negre B."/>
            <person name="Newfeld S."/>
            <person name="Nielsen R."/>
            <person name="Noor M.A."/>
            <person name="O'Grady P."/>
            <person name="Pachter L."/>
            <person name="Papaceit M."/>
            <person name="Parisi M.J."/>
            <person name="Parisi M."/>
            <person name="Parts L."/>
            <person name="Pedersen J.S."/>
            <person name="Pesole G."/>
            <person name="Phillippy A.M."/>
            <person name="Ponting C.P."/>
            <person name="Pop M."/>
            <person name="Porcelli D."/>
            <person name="Powell J.R."/>
            <person name="Prohaska S."/>
            <person name="Pruitt K."/>
            <person name="Puig M."/>
            <person name="Quesneville H."/>
            <person name="Ram K.R."/>
            <person name="Rand D."/>
            <person name="Rasmussen M.D."/>
            <person name="Reed L.K."/>
            <person name="Reenan R."/>
            <person name="Reily A."/>
            <person name="Remington K.A."/>
            <person name="Rieger T.T."/>
            <person name="Ritchie M.G."/>
            <person name="Robin C."/>
            <person name="Rogers Y.H."/>
            <person name="Rohde C."/>
            <person name="Rozas J."/>
            <person name="Rubenfield M.J."/>
            <person name="Ruiz A."/>
            <person name="Russo S."/>
            <person name="Salzberg S.L."/>
            <person name="Sanchez-Gracia A."/>
            <person name="Saranga D.J."/>
            <person name="Sato H."/>
            <person name="Schaeffer S.W."/>
            <person name="Schatz M.C."/>
            <person name="Schlenke T."/>
            <person name="Schwartz R."/>
            <person name="Segarra C."/>
            <person name="Singh R.S."/>
            <person name="Sirot L."/>
            <person name="Sirota M."/>
            <person name="Sisneros N.B."/>
            <person name="Smith C.D."/>
            <person name="Smith T.F."/>
            <person name="Spieth J."/>
            <person name="Stage D.E."/>
            <person name="Stark A."/>
            <person name="Stephan W."/>
            <person name="Strausberg R.L."/>
            <person name="Strempel S."/>
            <person name="Sturgill D."/>
            <person name="Sutton G."/>
            <person name="Sutton G.G."/>
            <person name="Tao W."/>
            <person name="Teichmann S."/>
            <person name="Tobari Y.N."/>
            <person name="Tomimura Y."/>
            <person name="Tsolas J.M."/>
            <person name="Valente V.L."/>
            <person name="Venter E."/>
            <person name="Venter J.C."/>
            <person name="Vicario S."/>
            <person name="Vieira F.G."/>
            <person name="Vilella A.J."/>
            <person name="Villasante A."/>
            <person name="Walenz B."/>
            <person name="Wang J."/>
            <person name="Wasserman M."/>
            <person name="Watts T."/>
            <person name="Wilson D."/>
            <person name="Wilson R.K."/>
            <person name="Wing R.A."/>
            <person name="Wolfner M.F."/>
            <person name="Wong A."/>
            <person name="Wong G.K."/>
            <person name="Wu C.I."/>
            <person name="Wu G."/>
            <person name="Yamamoto D."/>
            <person name="Yang H.P."/>
            <person name="Yang S.P."/>
            <person name="Yorke J.A."/>
            <person name="Yoshida K."/>
            <person name="Zdobnov E."/>
            <person name="Zhang P."/>
            <person name="Zhang Y."/>
            <person name="Zimin A.V."/>
            <person name="Baldwin J."/>
            <person name="Abdouelleil A."/>
            <person name="Abdulkadir J."/>
            <person name="Abebe A."/>
            <person name="Abera B."/>
            <person name="Abreu J."/>
            <person name="Acer S.C."/>
            <person name="Aftuck L."/>
            <person name="Alexander A."/>
            <person name="An P."/>
            <person name="Anderson E."/>
            <person name="Anderson S."/>
            <person name="Arachi H."/>
            <person name="Azer M."/>
            <person name="Bachantsang P."/>
            <person name="Barry A."/>
            <person name="Bayul T."/>
            <person name="Berlin A."/>
            <person name="Bessette D."/>
            <person name="Bloom T."/>
            <person name="Blye J."/>
            <person name="Boguslavskiy L."/>
            <person name="Bonnet C."/>
            <person name="Boukhgalter B."/>
            <person name="Bourzgui I."/>
            <person name="Brown A."/>
            <person name="Cahill P."/>
            <person name="Channer S."/>
            <person name="Cheshatsang Y."/>
            <person name="Chuda L."/>
            <person name="Citroen M."/>
            <person name="Collymore A."/>
            <person name="Cooke P."/>
            <person name="Costello M."/>
            <person name="D'Aco K."/>
            <person name="Daza R."/>
            <person name="De Haan G."/>
            <person name="DeGray S."/>
            <person name="DeMaso C."/>
            <person name="Dhargay N."/>
            <person name="Dooley K."/>
            <person name="Dooley E."/>
            <person name="Doricent M."/>
            <person name="Dorje P."/>
            <person name="Dorjee K."/>
            <person name="Dupes A."/>
            <person name="Elong R."/>
            <person name="Falk J."/>
            <person name="Farina A."/>
            <person name="Faro S."/>
            <person name="Ferguson D."/>
            <person name="Fisher S."/>
            <person name="Foley C.D."/>
            <person name="Franke A."/>
            <person name="Friedrich D."/>
            <person name="Gadbois L."/>
            <person name="Gearin G."/>
            <person name="Gearin C.R."/>
            <person name="Giannoukos G."/>
            <person name="Goode T."/>
            <person name="Graham J."/>
            <person name="Grandbois E."/>
            <person name="Grewal S."/>
            <person name="Gyaltsen K."/>
            <person name="Hafez N."/>
            <person name="Hagos B."/>
            <person name="Hall J."/>
            <person name="Henson C."/>
            <person name="Hollinger A."/>
            <person name="Honan T."/>
            <person name="Huard M.D."/>
            <person name="Hughes L."/>
            <person name="Hurhula B."/>
            <person name="Husby M.E."/>
            <person name="Kamat A."/>
            <person name="Kanga B."/>
            <person name="Kashin S."/>
            <person name="Khazanovich D."/>
            <person name="Kisner P."/>
            <person name="Lance K."/>
            <person name="Lara M."/>
            <person name="Lee W."/>
            <person name="Lennon N."/>
            <person name="Letendre F."/>
            <person name="LeVine R."/>
            <person name="Lipovsky A."/>
            <person name="Liu X."/>
            <person name="Liu J."/>
            <person name="Liu S."/>
            <person name="Lokyitsang T."/>
            <person name="Lokyitsang Y."/>
            <person name="Lubonja R."/>
            <person name="Lui A."/>
            <person name="MacDonald P."/>
            <person name="Magnisalis V."/>
            <person name="Maru K."/>
            <person name="Matthews C."/>
            <person name="McCusker W."/>
            <person name="McDonough S."/>
            <person name="Mehta T."/>
            <person name="Meldrim J."/>
            <person name="Meneus L."/>
            <person name="Mihai O."/>
            <person name="Mihalev A."/>
            <person name="Mihova T."/>
            <person name="Mittelman R."/>
            <person name="Mlenga V."/>
            <person name="Montmayeur A."/>
            <person name="Mulrain L."/>
            <person name="Navidi A."/>
            <person name="Naylor J."/>
            <person name="Negash T."/>
            <person name="Nguyen T."/>
            <person name="Nguyen N."/>
            <person name="Nicol R."/>
            <person name="Norbu C."/>
            <person name="Norbu N."/>
            <person name="Novod N."/>
            <person name="O'Neill B."/>
            <person name="Osman S."/>
            <person name="Markiewicz E."/>
            <person name="Oyono O.L."/>
            <person name="Patti C."/>
            <person name="Phunkhang P."/>
            <person name="Pierre F."/>
            <person name="Priest M."/>
            <person name="Raghuraman S."/>
            <person name="Rege F."/>
            <person name="Reyes R."/>
            <person name="Rise C."/>
            <person name="Rogov P."/>
            <person name="Ross K."/>
            <person name="Ryan E."/>
            <person name="Settipalli S."/>
            <person name="Shea T."/>
            <person name="Sherpa N."/>
            <person name="Shi L."/>
            <person name="Shih D."/>
            <person name="Sparrow T."/>
            <person name="Spaulding J."/>
            <person name="Stalker J."/>
            <person name="Stange-Thomann N."/>
            <person name="Stavropoulos S."/>
            <person name="Stone C."/>
            <person name="Strader C."/>
            <person name="Tesfaye S."/>
            <person name="Thomson T."/>
            <person name="Thoulutsang Y."/>
            <person name="Thoulutsang D."/>
            <person name="Topham K."/>
            <person name="Topping I."/>
            <person name="Tsamla T."/>
            <person name="Vassiliev H."/>
            <person name="Vo A."/>
            <person name="Wangchuk T."/>
            <person name="Wangdi T."/>
            <person name="Weiand M."/>
            <person name="Wilkinson J."/>
            <person name="Wilson A."/>
            <person name="Yadav S."/>
            <person name="Young G."/>
            <person name="Yu Q."/>
            <person name="Zembek L."/>
            <person name="Zhong D."/>
            <person name="Zimmer A."/>
            <person name="Zwirko Z."/>
            <person name="Jaffe D.B."/>
            <person name="Alvarez P."/>
            <person name="Brockman W."/>
            <person name="Butler J."/>
            <person name="Chin C."/>
            <person name="Gnerre S."/>
            <person name="Grabherr M."/>
            <person name="Kleber M."/>
            <person name="Mauceli E."/>
            <person name="MacCallum I."/>
        </authorList>
    </citation>
    <scope>NUCLEOTIDE SEQUENCE [LARGE SCALE GENOMIC DNA]</scope>
    <source>
        <strain evidence="4">MSH-3 / Tucson 14011-0111.49</strain>
    </source>
</reference>
<organism evidence="4">
    <name type="scientific">Drosophila persimilis</name>
    <name type="common">Fruit fly</name>
    <dbReference type="NCBI Taxonomy" id="7234"/>
    <lineage>
        <taxon>Eukaryota</taxon>
        <taxon>Metazoa</taxon>
        <taxon>Ecdysozoa</taxon>
        <taxon>Arthropoda</taxon>
        <taxon>Hexapoda</taxon>
        <taxon>Insecta</taxon>
        <taxon>Pterygota</taxon>
        <taxon>Neoptera</taxon>
        <taxon>Endopterygota</taxon>
        <taxon>Diptera</taxon>
        <taxon>Brachycera</taxon>
        <taxon>Muscomorpha</taxon>
        <taxon>Ephydroidea</taxon>
        <taxon>Drosophilidae</taxon>
        <taxon>Drosophila</taxon>
        <taxon>Sophophora</taxon>
    </lineage>
</organism>
<dbReference type="OrthoDB" id="7849870at2759"/>
<protein>
    <submittedName>
        <fullName evidence="3">GL17424</fullName>
    </submittedName>
</protein>
<gene>
    <name evidence="3" type="primary">Dper\GL17424</name>
    <name evidence="3" type="ORF">Dper_GL17424</name>
</gene>
<evidence type="ECO:0000256" key="1">
    <source>
        <dbReference type="SAM" id="MobiDB-lite"/>
    </source>
</evidence>
<dbReference type="STRING" id="7234.B4GGX5"/>
<dbReference type="AlphaFoldDB" id="B4GGX5"/>
<feature type="signal peptide" evidence="2">
    <location>
        <begin position="1"/>
        <end position="19"/>
    </location>
</feature>
<evidence type="ECO:0000313" key="3">
    <source>
        <dbReference type="EMBL" id="EDW35745.1"/>
    </source>
</evidence>
<dbReference type="eggNOG" id="ENOG502QWCT">
    <property type="taxonomic scope" value="Eukaryota"/>
</dbReference>
<feature type="region of interest" description="Disordered" evidence="1">
    <location>
        <begin position="202"/>
        <end position="227"/>
    </location>
</feature>